<gene>
    <name evidence="5" type="ORF">GGQ55_003958</name>
</gene>
<proteinExistence type="predicted"/>
<feature type="domain" description="AMP-binding enzyme C-terminal" evidence="4">
    <location>
        <begin position="453"/>
        <end position="528"/>
    </location>
</feature>
<organism evidence="5 6">
    <name type="scientific">Petropleomorpha daqingensis</name>
    <dbReference type="NCBI Taxonomy" id="2026353"/>
    <lineage>
        <taxon>Bacteria</taxon>
        <taxon>Bacillati</taxon>
        <taxon>Actinomycetota</taxon>
        <taxon>Actinomycetes</taxon>
        <taxon>Geodermatophilales</taxon>
        <taxon>Geodermatophilaceae</taxon>
        <taxon>Petropleomorpha</taxon>
    </lineage>
</organism>
<keyword evidence="1 5" id="KW-0436">Ligase</keyword>
<sequence>MTSLDTAPPPPVPATPPVTGEPFNAAEWLVTRHALATPDKRAITALDLDGSVRTLSYAELDDAVHGFAAALLGAGVRPEERLLLCMGDTPELLTAFLAGLRIGAVPVPVSTMLKPHDIRTLATDSRARLLVLSAEFADLAPAVGGSRDLADVVVLTDGDLPDVPGPRVHAWADFVAAGAHLVGDVAEPYPTTADSPAFWLYTSGTTGTPKGAMHRHGSLRDTAETYARDVLAIGPDDVTFSVAKFFFAYGLGNTMTFPFAVGASTVLDRSRPSPARTAQVLREHRPTLFFAGPTYYAALLSAGLPADTFSGVRACVSAGEAFPAALFERFTSTFGVEMLDGIGSTEMLHIFISGRPGRTRAGATGEIVAGYEARIVDDEGLPVPDGTPGNLYVKGSSAATGYWSRTAVTRRVFQGEWVRTGDTYVRSADGYYSSLGRTDDIIKAGGIWVSPTEVEERLRAHPAVNQAVVVSVPDADGLDKPVGCVVLVAGASAGADDLTAFCREGLAAYKRPRHILVFDELPQTATGKLQRFRIRELAVERLGGAAAPDLTPLTGGA</sequence>
<dbReference type="Gene3D" id="3.30.300.30">
    <property type="match status" value="1"/>
</dbReference>
<feature type="domain" description="AMP-dependent synthetase/ligase" evidence="3">
    <location>
        <begin position="32"/>
        <end position="403"/>
    </location>
</feature>
<keyword evidence="6" id="KW-1185">Reference proteome</keyword>
<name>A0A853CIR1_9ACTN</name>
<dbReference type="GO" id="GO:0016405">
    <property type="term" value="F:CoA-ligase activity"/>
    <property type="evidence" value="ECO:0007669"/>
    <property type="project" value="InterPro"/>
</dbReference>
<evidence type="ECO:0000259" key="4">
    <source>
        <dbReference type="Pfam" id="PF13193"/>
    </source>
</evidence>
<dbReference type="Pfam" id="PF13193">
    <property type="entry name" value="AMP-binding_C"/>
    <property type="match status" value="1"/>
</dbReference>
<dbReference type="SUPFAM" id="SSF56801">
    <property type="entry name" value="Acetyl-CoA synthetase-like"/>
    <property type="match status" value="1"/>
</dbReference>
<dbReference type="InterPro" id="IPR025110">
    <property type="entry name" value="AMP-bd_C"/>
</dbReference>
<evidence type="ECO:0000256" key="2">
    <source>
        <dbReference type="SAM" id="MobiDB-lite"/>
    </source>
</evidence>
<comment type="caution">
    <text evidence="5">The sequence shown here is derived from an EMBL/GenBank/DDBJ whole genome shotgun (WGS) entry which is preliminary data.</text>
</comment>
<dbReference type="PANTHER" id="PTHR43352">
    <property type="entry name" value="ACETYL-COA SYNTHETASE"/>
    <property type="match status" value="1"/>
</dbReference>
<dbReference type="RefSeq" id="WP_366489787.1">
    <property type="nucleotide sequence ID" value="NZ_JACBZT010000001.1"/>
</dbReference>
<dbReference type="AlphaFoldDB" id="A0A853CIR1"/>
<dbReference type="GO" id="GO:0005524">
    <property type="term" value="F:ATP binding"/>
    <property type="evidence" value="ECO:0007669"/>
    <property type="project" value="InterPro"/>
</dbReference>
<dbReference type="GO" id="GO:0016878">
    <property type="term" value="F:acid-thiol ligase activity"/>
    <property type="evidence" value="ECO:0007669"/>
    <property type="project" value="TreeGrafter"/>
</dbReference>
<dbReference type="Gene3D" id="3.40.50.12820">
    <property type="match status" value="1"/>
</dbReference>
<evidence type="ECO:0000313" key="5">
    <source>
        <dbReference type="EMBL" id="NYJ07680.1"/>
    </source>
</evidence>
<protein>
    <submittedName>
        <fullName evidence="5">Benzoate-CoA ligase family protein</fullName>
    </submittedName>
</protein>
<dbReference type="InterPro" id="IPR000873">
    <property type="entry name" value="AMP-dep_synth/lig_dom"/>
</dbReference>
<dbReference type="PANTHER" id="PTHR43352:SF1">
    <property type="entry name" value="ANTHRANILATE--COA LIGASE"/>
    <property type="match status" value="1"/>
</dbReference>
<dbReference type="Proteomes" id="UP000541969">
    <property type="component" value="Unassembled WGS sequence"/>
</dbReference>
<dbReference type="Pfam" id="PF00501">
    <property type="entry name" value="AMP-binding"/>
    <property type="match status" value="1"/>
</dbReference>
<evidence type="ECO:0000256" key="1">
    <source>
        <dbReference type="ARBA" id="ARBA00022598"/>
    </source>
</evidence>
<feature type="compositionally biased region" description="Pro residues" evidence="2">
    <location>
        <begin position="7"/>
        <end position="16"/>
    </location>
</feature>
<dbReference type="InterPro" id="IPR011957">
    <property type="entry name" value="Benz_CoA_lig"/>
</dbReference>
<evidence type="ECO:0000313" key="6">
    <source>
        <dbReference type="Proteomes" id="UP000541969"/>
    </source>
</evidence>
<dbReference type="NCBIfam" id="TIGR02262">
    <property type="entry name" value="benz_CoA_lig"/>
    <property type="match status" value="1"/>
</dbReference>
<reference evidence="5 6" key="1">
    <citation type="submission" date="2020-07" db="EMBL/GenBank/DDBJ databases">
        <title>Sequencing the genomes of 1000 actinobacteria strains.</title>
        <authorList>
            <person name="Klenk H.-P."/>
        </authorList>
    </citation>
    <scope>NUCLEOTIDE SEQUENCE [LARGE SCALE GENOMIC DNA]</scope>
    <source>
        <strain evidence="5 6">DSM 104001</strain>
    </source>
</reference>
<dbReference type="Gene3D" id="3.40.50.980">
    <property type="match status" value="1"/>
</dbReference>
<accession>A0A853CIR1</accession>
<feature type="region of interest" description="Disordered" evidence="2">
    <location>
        <begin position="1"/>
        <end position="20"/>
    </location>
</feature>
<dbReference type="GO" id="GO:0044550">
    <property type="term" value="P:secondary metabolite biosynthetic process"/>
    <property type="evidence" value="ECO:0007669"/>
    <property type="project" value="TreeGrafter"/>
</dbReference>
<dbReference type="EMBL" id="JACBZT010000001">
    <property type="protein sequence ID" value="NYJ07680.1"/>
    <property type="molecule type" value="Genomic_DNA"/>
</dbReference>
<evidence type="ECO:0000259" key="3">
    <source>
        <dbReference type="Pfam" id="PF00501"/>
    </source>
</evidence>
<dbReference type="InterPro" id="IPR045851">
    <property type="entry name" value="AMP-bd_C_sf"/>
</dbReference>
<dbReference type="Gene3D" id="2.30.38.10">
    <property type="entry name" value="Luciferase, Domain 3"/>
    <property type="match status" value="1"/>
</dbReference>